<protein>
    <submittedName>
        <fullName evidence="2">Uncharacterized protein</fullName>
    </submittedName>
</protein>
<dbReference type="AlphaFoldDB" id="A0A371HFV8"/>
<name>A0A371HFV8_MUCPR</name>
<dbReference type="Proteomes" id="UP000257109">
    <property type="component" value="Unassembled WGS sequence"/>
</dbReference>
<dbReference type="EMBL" id="QJKJ01002707">
    <property type="protein sequence ID" value="RDY01681.1"/>
    <property type="molecule type" value="Genomic_DNA"/>
</dbReference>
<accession>A0A371HFV8</accession>
<gene>
    <name evidence="2" type="ORF">CR513_14966</name>
</gene>
<evidence type="ECO:0000313" key="3">
    <source>
        <dbReference type="Proteomes" id="UP000257109"/>
    </source>
</evidence>
<organism evidence="2 3">
    <name type="scientific">Mucuna pruriens</name>
    <name type="common">Velvet bean</name>
    <name type="synonym">Dolichos pruriens</name>
    <dbReference type="NCBI Taxonomy" id="157652"/>
    <lineage>
        <taxon>Eukaryota</taxon>
        <taxon>Viridiplantae</taxon>
        <taxon>Streptophyta</taxon>
        <taxon>Embryophyta</taxon>
        <taxon>Tracheophyta</taxon>
        <taxon>Spermatophyta</taxon>
        <taxon>Magnoliopsida</taxon>
        <taxon>eudicotyledons</taxon>
        <taxon>Gunneridae</taxon>
        <taxon>Pentapetalae</taxon>
        <taxon>rosids</taxon>
        <taxon>fabids</taxon>
        <taxon>Fabales</taxon>
        <taxon>Fabaceae</taxon>
        <taxon>Papilionoideae</taxon>
        <taxon>50 kb inversion clade</taxon>
        <taxon>NPAAA clade</taxon>
        <taxon>indigoferoid/millettioid clade</taxon>
        <taxon>Phaseoleae</taxon>
        <taxon>Mucuna</taxon>
    </lineage>
</organism>
<keyword evidence="3" id="KW-1185">Reference proteome</keyword>
<reference evidence="2" key="1">
    <citation type="submission" date="2018-05" db="EMBL/GenBank/DDBJ databases">
        <title>Draft genome of Mucuna pruriens seed.</title>
        <authorList>
            <person name="Nnadi N.E."/>
            <person name="Vos R."/>
            <person name="Hasami M.H."/>
            <person name="Devisetty U.K."/>
            <person name="Aguiy J.C."/>
        </authorList>
    </citation>
    <scope>NUCLEOTIDE SEQUENCE [LARGE SCALE GENOMIC DNA]</scope>
    <source>
        <strain evidence="2">JCA_2017</strain>
    </source>
</reference>
<sequence>MEEIRARAKKHVEVEEDQLEQRKAERGFEHKDVRRSASFLEFETESVRLRCVCLSRPTISQHFTTLSGGSSGAVGSINDMSSISGMIDIGPSWNGLIWCPLTWK</sequence>
<evidence type="ECO:0000256" key="1">
    <source>
        <dbReference type="SAM" id="MobiDB-lite"/>
    </source>
</evidence>
<feature type="region of interest" description="Disordered" evidence="1">
    <location>
        <begin position="1"/>
        <end position="21"/>
    </location>
</feature>
<feature type="non-terminal residue" evidence="2">
    <location>
        <position position="104"/>
    </location>
</feature>
<proteinExistence type="predicted"/>
<comment type="caution">
    <text evidence="2">The sequence shown here is derived from an EMBL/GenBank/DDBJ whole genome shotgun (WGS) entry which is preliminary data.</text>
</comment>
<feature type="non-terminal residue" evidence="2">
    <location>
        <position position="1"/>
    </location>
</feature>
<evidence type="ECO:0000313" key="2">
    <source>
        <dbReference type="EMBL" id="RDY01681.1"/>
    </source>
</evidence>